<gene>
    <name evidence="1" type="ORF">THAOC_37479</name>
</gene>
<comment type="caution">
    <text evidence="1">The sequence shown here is derived from an EMBL/GenBank/DDBJ whole genome shotgun (WGS) entry which is preliminary data.</text>
</comment>
<proteinExistence type="predicted"/>
<name>K0R036_THAOC</name>
<organism evidence="1 2">
    <name type="scientific">Thalassiosira oceanica</name>
    <name type="common">Marine diatom</name>
    <dbReference type="NCBI Taxonomy" id="159749"/>
    <lineage>
        <taxon>Eukaryota</taxon>
        <taxon>Sar</taxon>
        <taxon>Stramenopiles</taxon>
        <taxon>Ochrophyta</taxon>
        <taxon>Bacillariophyta</taxon>
        <taxon>Coscinodiscophyceae</taxon>
        <taxon>Thalassiosirophycidae</taxon>
        <taxon>Thalassiosirales</taxon>
        <taxon>Thalassiosiraceae</taxon>
        <taxon>Thalassiosira</taxon>
    </lineage>
</organism>
<accession>K0R036</accession>
<keyword evidence="2" id="KW-1185">Reference proteome</keyword>
<feature type="non-terminal residue" evidence="1">
    <location>
        <position position="1"/>
    </location>
</feature>
<dbReference type="AlphaFoldDB" id="K0R036"/>
<sequence>KYQLGIVKRISTFPCEDNSEEKEMTLAFTDGSVLGGPVDKRVMIFRVDEDGTLQDCTDGHWVEPNCLDIREGVLSPDFYSTPGDDMKAAMENERPRQEEIMLRDGLDFFGKTRPWTSD</sequence>
<reference evidence="1 2" key="1">
    <citation type="journal article" date="2012" name="Genome Biol.">
        <title>Genome and low-iron response of an oceanic diatom adapted to chronic iron limitation.</title>
        <authorList>
            <person name="Lommer M."/>
            <person name="Specht M."/>
            <person name="Roy A.S."/>
            <person name="Kraemer L."/>
            <person name="Andreson R."/>
            <person name="Gutowska M.A."/>
            <person name="Wolf J."/>
            <person name="Bergner S.V."/>
            <person name="Schilhabel M.B."/>
            <person name="Klostermeier U.C."/>
            <person name="Beiko R.G."/>
            <person name="Rosenstiel P."/>
            <person name="Hippler M."/>
            <person name="Laroche J."/>
        </authorList>
    </citation>
    <scope>NUCLEOTIDE SEQUENCE [LARGE SCALE GENOMIC DNA]</scope>
    <source>
        <strain evidence="1 2">CCMP1005</strain>
    </source>
</reference>
<evidence type="ECO:0000313" key="1">
    <source>
        <dbReference type="EMBL" id="EJK44019.1"/>
    </source>
</evidence>
<evidence type="ECO:0000313" key="2">
    <source>
        <dbReference type="Proteomes" id="UP000266841"/>
    </source>
</evidence>
<protein>
    <submittedName>
        <fullName evidence="1">Uncharacterized protein</fullName>
    </submittedName>
</protein>
<dbReference type="Proteomes" id="UP000266841">
    <property type="component" value="Unassembled WGS sequence"/>
</dbReference>
<dbReference type="EMBL" id="AGNL01050276">
    <property type="protein sequence ID" value="EJK44019.1"/>
    <property type="molecule type" value="Genomic_DNA"/>
</dbReference>